<accession>A0A6B0TW62</accession>
<keyword evidence="1" id="KW-0732">Signal</keyword>
<evidence type="ECO:0000313" key="2">
    <source>
        <dbReference type="EMBL" id="MXU84329.1"/>
    </source>
</evidence>
<dbReference type="EMBL" id="GIFC01002246">
    <property type="protein sequence ID" value="MXU84329.1"/>
    <property type="molecule type" value="Transcribed_RNA"/>
</dbReference>
<proteinExistence type="predicted"/>
<feature type="signal peptide" evidence="1">
    <location>
        <begin position="1"/>
        <end position="19"/>
    </location>
</feature>
<evidence type="ECO:0000256" key="1">
    <source>
        <dbReference type="SAM" id="SignalP"/>
    </source>
</evidence>
<sequence length="80" mass="8566">MAFHILMCSKSALVTKAIALVLPANHSYQSSAFRHPPPALVSSSPLVSGRIVNTYHETKGASTMVPNYLFTSRLVPSIPG</sequence>
<dbReference type="AlphaFoldDB" id="A0A6B0TW62"/>
<reference evidence="2" key="1">
    <citation type="submission" date="2019-12" db="EMBL/GenBank/DDBJ databases">
        <title>An insight into the sialome of adult female Ixodes ricinus ticks feeding for 6 days.</title>
        <authorList>
            <person name="Perner J."/>
            <person name="Ribeiro J.M.C."/>
        </authorList>
    </citation>
    <scope>NUCLEOTIDE SEQUENCE</scope>
    <source>
        <strain evidence="2">Semi-engorged</strain>
        <tissue evidence="2">Salivary glands</tissue>
    </source>
</reference>
<feature type="chain" id="PRO_5025585916" evidence="1">
    <location>
        <begin position="20"/>
        <end position="80"/>
    </location>
</feature>
<name>A0A6B0TW62_IXORI</name>
<protein>
    <submittedName>
        <fullName evidence="2">Putative secreted protein</fullName>
    </submittedName>
</protein>
<organism evidence="2">
    <name type="scientific">Ixodes ricinus</name>
    <name type="common">Common tick</name>
    <name type="synonym">Acarus ricinus</name>
    <dbReference type="NCBI Taxonomy" id="34613"/>
    <lineage>
        <taxon>Eukaryota</taxon>
        <taxon>Metazoa</taxon>
        <taxon>Ecdysozoa</taxon>
        <taxon>Arthropoda</taxon>
        <taxon>Chelicerata</taxon>
        <taxon>Arachnida</taxon>
        <taxon>Acari</taxon>
        <taxon>Parasitiformes</taxon>
        <taxon>Ixodida</taxon>
        <taxon>Ixodoidea</taxon>
        <taxon>Ixodidae</taxon>
        <taxon>Ixodinae</taxon>
        <taxon>Ixodes</taxon>
    </lineage>
</organism>